<evidence type="ECO:0000313" key="1">
    <source>
        <dbReference type="EMBL" id="EEG09508.1"/>
    </source>
</evidence>
<dbReference type="EMBL" id="ACIS01000003">
    <property type="protein sequence ID" value="EEG09508.1"/>
    <property type="molecule type" value="Genomic_DNA"/>
</dbReference>
<dbReference type="InterPro" id="IPR029058">
    <property type="entry name" value="AB_hydrolase_fold"/>
</dbReference>
<gene>
    <name evidence="1" type="ORF">FuraDRAFT_1448</name>
</gene>
<proteinExistence type="predicted"/>
<reference evidence="1 2" key="1">
    <citation type="submission" date="2009-02" db="EMBL/GenBank/DDBJ databases">
        <title>Sequencing of the draft genome and assembly of Lutiella nitroferrum 2002.</title>
        <authorList>
            <consortium name="US DOE Joint Genome Institute (JGI-PGF)"/>
            <person name="Lucas S."/>
            <person name="Copeland A."/>
            <person name="Lapidus A."/>
            <person name="Glavina del Rio T."/>
            <person name="Tice H."/>
            <person name="Bruce D."/>
            <person name="Goodwin L."/>
            <person name="Pitluck S."/>
            <person name="Larimer F."/>
            <person name="Land M.L."/>
            <person name="Hauser L."/>
            <person name="Coates J.D."/>
        </authorList>
    </citation>
    <scope>NUCLEOTIDE SEQUENCE [LARGE SCALE GENOMIC DNA]</scope>
    <source>
        <strain evidence="1 2">2002</strain>
    </source>
</reference>
<comment type="caution">
    <text evidence="1">The sequence shown here is derived from an EMBL/GenBank/DDBJ whole genome shotgun (WGS) entry which is preliminary data.</text>
</comment>
<protein>
    <submittedName>
        <fullName evidence="1">PGAP1 family protein</fullName>
    </submittedName>
</protein>
<sequence>MADVLNSATRRIPLQFDKQGNPYFESVKSPDSFKQRALCVKPPHNVIPVIFVPGIMGTNLKLQGKDGRDAWSPPNGTLEGIGAAGRGVKQTPSERQELFDPNNTEVNLDGPCKIPGDQYWVTAEEAKRRGWGALHADSYHSILQQLEVSLNDQYSKPGRSQEHGNFLLPEIGLLGHLNGVGPAASRTSGEPDYAAVAAAAVKAWNTTPPSLSEEEILRLDDYYYPVWAHGYNWLQSNEDSAKSLVEKIDQVIEHYQKTDYFDCEGKVILVTHSMGGLVGRRAAQLAPDKVLGVVHGVQPVAGAPVVYRRFRAGTEVGGFFDIEGAAVAAIIGWNAADITPTLACSPGPMELLPTPHYPPGWLKVTKKGSEEVLINLPQADPYEEIYSKTTDDCWWGMLDPALIDPANKLTSEDSTPLQVHRNALDLAKDFHNTLGLYAHPQTYGYYGIDEKKYRTFGHIHWQTSGDIPNDDVLPLIYQQDSQRSLTGKSTVPLYGEASSPEVKFKLGNDRDQGGDGTVPLDSAKVLAQLQPPPKVVFRIAGFDHQMSYKNPYAIQATVYGIAKLVQLAAPATPL</sequence>
<dbReference type="eggNOG" id="COG1075">
    <property type="taxonomic scope" value="Bacteria"/>
</dbReference>
<name>B9Z263_9NEIS</name>
<organism evidence="1 2">
    <name type="scientific">Pseudogulbenkiania ferrooxidans 2002</name>
    <dbReference type="NCBI Taxonomy" id="279714"/>
    <lineage>
        <taxon>Bacteria</taxon>
        <taxon>Pseudomonadati</taxon>
        <taxon>Pseudomonadota</taxon>
        <taxon>Betaproteobacteria</taxon>
        <taxon>Neisseriales</taxon>
        <taxon>Chromobacteriaceae</taxon>
        <taxon>Pseudogulbenkiania</taxon>
    </lineage>
</organism>
<dbReference type="SUPFAM" id="SSF53474">
    <property type="entry name" value="alpha/beta-Hydrolases"/>
    <property type="match status" value="1"/>
</dbReference>
<dbReference type="Gene3D" id="3.40.50.1820">
    <property type="entry name" value="alpha/beta hydrolase"/>
    <property type="match status" value="1"/>
</dbReference>
<accession>B9Z263</accession>
<evidence type="ECO:0000313" key="2">
    <source>
        <dbReference type="Proteomes" id="UP000003165"/>
    </source>
</evidence>
<dbReference type="AlphaFoldDB" id="B9Z263"/>
<keyword evidence="2" id="KW-1185">Reference proteome</keyword>
<dbReference type="Proteomes" id="UP000003165">
    <property type="component" value="Unassembled WGS sequence"/>
</dbReference>